<organism evidence="1 2">
    <name type="scientific">Mikania micrantha</name>
    <name type="common">bitter vine</name>
    <dbReference type="NCBI Taxonomy" id="192012"/>
    <lineage>
        <taxon>Eukaryota</taxon>
        <taxon>Viridiplantae</taxon>
        <taxon>Streptophyta</taxon>
        <taxon>Embryophyta</taxon>
        <taxon>Tracheophyta</taxon>
        <taxon>Spermatophyta</taxon>
        <taxon>Magnoliopsida</taxon>
        <taxon>eudicotyledons</taxon>
        <taxon>Gunneridae</taxon>
        <taxon>Pentapetalae</taxon>
        <taxon>asterids</taxon>
        <taxon>campanulids</taxon>
        <taxon>Asterales</taxon>
        <taxon>Asteraceae</taxon>
        <taxon>Asteroideae</taxon>
        <taxon>Heliantheae alliance</taxon>
        <taxon>Eupatorieae</taxon>
        <taxon>Mikania</taxon>
    </lineage>
</organism>
<gene>
    <name evidence="1" type="ORF">E3N88_18619</name>
</gene>
<reference evidence="1 2" key="1">
    <citation type="submission" date="2019-05" db="EMBL/GenBank/DDBJ databases">
        <title>Mikania micrantha, genome provides insights into the molecular mechanism of rapid growth.</title>
        <authorList>
            <person name="Liu B."/>
        </authorList>
    </citation>
    <scope>NUCLEOTIDE SEQUENCE [LARGE SCALE GENOMIC DNA]</scope>
    <source>
        <strain evidence="1">NLD-2019</strain>
        <tissue evidence="1">Leaf</tissue>
    </source>
</reference>
<proteinExistence type="predicted"/>
<accession>A0A5N6NMS0</accession>
<dbReference type="EMBL" id="SZYD01000010">
    <property type="protein sequence ID" value="KAD4981948.1"/>
    <property type="molecule type" value="Genomic_DNA"/>
</dbReference>
<comment type="caution">
    <text evidence="1">The sequence shown here is derived from an EMBL/GenBank/DDBJ whole genome shotgun (WGS) entry which is preliminary data.</text>
</comment>
<dbReference type="AlphaFoldDB" id="A0A5N6NMS0"/>
<evidence type="ECO:0000313" key="2">
    <source>
        <dbReference type="Proteomes" id="UP000326396"/>
    </source>
</evidence>
<keyword evidence="2" id="KW-1185">Reference proteome</keyword>
<sequence>MKNKGQALEQLVRMWHCDHEMVGSSHSSLLQKMCRVRLGRYVSQIAKPRPCAKLNLRQTSGMPYGKRRLQAWSSRLFTTITVAAGIVAGFQKLSPVIVQRVPTTHPLLFLSDWGSGEPDNLNRRRHCTCRIRVPAPSQRIGVPVNFFQSKQSASGQNHSNCSRLLLFGVYSTASAVIRVSESNVESCVMDTSASFHATHSNDGMRNVKEDDFGKVRLGNGELLDMTGMGD</sequence>
<protein>
    <submittedName>
        <fullName evidence="1">Uncharacterized protein</fullName>
    </submittedName>
</protein>
<name>A0A5N6NMS0_9ASTR</name>
<dbReference type="Proteomes" id="UP000326396">
    <property type="component" value="Linkage Group LG18"/>
</dbReference>
<evidence type="ECO:0000313" key="1">
    <source>
        <dbReference type="EMBL" id="KAD4981948.1"/>
    </source>
</evidence>